<reference evidence="21" key="4">
    <citation type="submission" date="2025-09" db="UniProtKB">
        <authorList>
            <consortium name="Ensembl"/>
        </authorList>
    </citation>
    <scope>IDENTIFICATION</scope>
    <source>
        <strain evidence="21">JP 163 A</strain>
    </source>
</reference>
<evidence type="ECO:0000256" key="14">
    <source>
        <dbReference type="ARBA" id="ARBA00023098"/>
    </source>
</evidence>
<evidence type="ECO:0000256" key="11">
    <source>
        <dbReference type="ARBA" id="ARBA00022710"/>
    </source>
</evidence>
<evidence type="ECO:0000256" key="15">
    <source>
        <dbReference type="ARBA" id="ARBA00023166"/>
    </source>
</evidence>
<keyword evidence="13" id="KW-0445">Lipid transport</keyword>
<dbReference type="InterPro" id="IPR015255">
    <property type="entry name" value="Vitellinogen_open_b-sht"/>
</dbReference>
<dbReference type="GO" id="GO:0008201">
    <property type="term" value="F:heparin binding"/>
    <property type="evidence" value="ECO:0007669"/>
    <property type="project" value="UniProtKB-KW"/>
</dbReference>
<dbReference type="GO" id="GO:0034361">
    <property type="term" value="C:very-low-density lipoprotein particle"/>
    <property type="evidence" value="ECO:0007669"/>
    <property type="project" value="UniProtKB-KW"/>
</dbReference>
<organism evidence="21 22">
    <name type="scientific">Xiphophorus maculatus</name>
    <name type="common">Southern platyfish</name>
    <name type="synonym">Platypoecilus maculatus</name>
    <dbReference type="NCBI Taxonomy" id="8083"/>
    <lineage>
        <taxon>Eukaryota</taxon>
        <taxon>Metazoa</taxon>
        <taxon>Chordata</taxon>
        <taxon>Craniata</taxon>
        <taxon>Vertebrata</taxon>
        <taxon>Euteleostomi</taxon>
        <taxon>Actinopterygii</taxon>
        <taxon>Neopterygii</taxon>
        <taxon>Teleostei</taxon>
        <taxon>Neoteleostei</taxon>
        <taxon>Acanthomorphata</taxon>
        <taxon>Ovalentaria</taxon>
        <taxon>Atherinomorphae</taxon>
        <taxon>Cyprinodontiformes</taxon>
        <taxon>Poeciliidae</taxon>
        <taxon>Poeciliinae</taxon>
        <taxon>Xiphophorus</taxon>
    </lineage>
</organism>
<reference evidence="22" key="1">
    <citation type="submission" date="2012-01" db="EMBL/GenBank/DDBJ databases">
        <authorList>
            <person name="Walter R."/>
            <person name="Schartl M."/>
            <person name="Warren W."/>
        </authorList>
    </citation>
    <scope>NUCLEOTIDE SEQUENCE [LARGE SCALE GENOMIC DNA]</scope>
    <source>
        <strain evidence="22">JP 163 A</strain>
    </source>
</reference>
<dbReference type="InterPro" id="IPR015816">
    <property type="entry name" value="Vitellinogen_b-sht_N"/>
</dbReference>
<reference evidence="21" key="3">
    <citation type="submission" date="2025-08" db="UniProtKB">
        <authorList>
            <consortium name="Ensembl"/>
        </authorList>
    </citation>
    <scope>IDENTIFICATION</scope>
    <source>
        <strain evidence="21">JP 163 A</strain>
    </source>
</reference>
<keyword evidence="14" id="KW-0443">Lipid metabolism</keyword>
<evidence type="ECO:0000256" key="2">
    <source>
        <dbReference type="ARBA" id="ARBA00004502"/>
    </source>
</evidence>
<keyword evidence="11" id="KW-0427">LDL</keyword>
<evidence type="ECO:0000256" key="7">
    <source>
        <dbReference type="ARBA" id="ARBA00022525"/>
    </source>
</evidence>
<reference evidence="22" key="2">
    <citation type="journal article" date="2013" name="Nat. Genet.">
        <title>The genome of the platyfish, Xiphophorus maculatus, provides insights into evolutionary adaptation and several complex traits.</title>
        <authorList>
            <person name="Schartl M."/>
            <person name="Walter R.B."/>
            <person name="Shen Y."/>
            <person name="Garcia T."/>
            <person name="Catchen J."/>
            <person name="Amores A."/>
            <person name="Braasch I."/>
            <person name="Chalopin D."/>
            <person name="Volff J.N."/>
            <person name="Lesch K.P."/>
            <person name="Bisazza A."/>
            <person name="Minx P."/>
            <person name="Hillier L."/>
            <person name="Wilson R.K."/>
            <person name="Fuerstenberg S."/>
            <person name="Boore J."/>
            <person name="Searle S."/>
            <person name="Postlethwait J.H."/>
            <person name="Warren W.C."/>
        </authorList>
    </citation>
    <scope>NUCLEOTIDE SEQUENCE [LARGE SCALE GENOMIC DNA]</scope>
    <source>
        <strain evidence="22">JP 163 A</strain>
    </source>
</reference>
<dbReference type="SUPFAM" id="SSF56968">
    <property type="entry name" value="Lipovitellin-phosvitin complex, beta-sheet shell regions"/>
    <property type="match status" value="2"/>
</dbReference>
<comment type="subcellular location">
    <subcellularLocation>
        <location evidence="1">Cytoplasm</location>
    </subcellularLocation>
    <subcellularLocation>
        <location evidence="2">Lipid droplet</location>
    </subcellularLocation>
    <subcellularLocation>
        <location evidence="3">Secreted</location>
    </subcellularLocation>
</comment>
<keyword evidence="16" id="KW-0325">Glycoprotein</keyword>
<keyword evidence="9" id="KW-0358">Heparin-binding</keyword>
<dbReference type="OMA" id="AVYNYIA"/>
<keyword evidence="8" id="KW-0153">Cholesterol metabolism</keyword>
<comment type="caution">
    <text evidence="19">Lacks conserved residue(s) required for the propagation of feature annotation.</text>
</comment>
<evidence type="ECO:0000256" key="12">
    <source>
        <dbReference type="ARBA" id="ARBA00022729"/>
    </source>
</evidence>
<dbReference type="GO" id="GO:0030301">
    <property type="term" value="P:cholesterol transport"/>
    <property type="evidence" value="ECO:0007669"/>
    <property type="project" value="TreeGrafter"/>
</dbReference>
<dbReference type="Gene3D" id="1.25.10.20">
    <property type="entry name" value="Vitellinogen, superhelical"/>
    <property type="match status" value="1"/>
</dbReference>
<sequence>MNPQNVLYCALKTLSVQQIMTQGSILRQCASDSLAAVGKRLSSLSLKKKNLLCLAKRYKNFGRFVYNYEAETLNSVNGASDDKSGPKVSCTVEIDVPQTCRFIVRTTDCSLSEITDVDHEGNPVYRPAAGSEDFKAAMAKNILKVAVEGLTDVKLFPEEGEPVNILNIKRGIISTLMVPEINKEETKEMPLVVFQPTVHGVCSSDFTINLGSDATTEVTISRDLSKCDGFVARRQNTSPLALISGMNYPLSKLISSTQTCNYKFDNQKKHVTSGSCTEKHIFLPFSYKKEYGISAVVSQTVMLRETSKINDRIFDHTFKLLSMDVTDDKSPVQTKDAVIATMQKLNTLSETNEGEERASLFHKLVSELRGLNADVLASNVDEMMSVSSILTWQALVQCGTPECTSGMLKILRNFDHAAYDVDAFVYALGMLSNPSRLMVLDMLAMAQYKQSKPIMYALSNAVKRLYKAEGVTPEITAVYEYMADLLGADCAGEKELTFLTLRVVGIMGDAMEAANPEIKNILLKCMRQPATTLSVQLSAIQAFRRMSVTDEVTPTFLSISNFVKRLAAYLILMRDPQDSDFDMVKKLLTQEQNMQIKAFVSSHIHNIINSTESQTKKILQALGNTDISTHHDYTTKSRNYKLGIAHKNTEASIQGNVIFDPNNQLPREVLLETTLKAFGYSLDIWEFGMEGKGFEPTIEALFGENGFFPDTISKALYWAEGKMPPEIQEVLEKWVAPFKSEKQNVCTYLYSAFALLSNLQSQESPEAMAYLNIMGTELGYIKGNDLKFIIENVIINARTFMHHSKVLFCTTVFNIF</sequence>
<dbReference type="Proteomes" id="UP000002852">
    <property type="component" value="Unassembled WGS sequence"/>
</dbReference>
<dbReference type="InterPro" id="IPR001747">
    <property type="entry name" value="Vitellogenin_N"/>
</dbReference>
<dbReference type="GO" id="GO:0042953">
    <property type="term" value="P:lipoprotein transport"/>
    <property type="evidence" value="ECO:0007669"/>
    <property type="project" value="TreeGrafter"/>
</dbReference>
<dbReference type="GO" id="GO:0042632">
    <property type="term" value="P:cholesterol homeostasis"/>
    <property type="evidence" value="ECO:0007669"/>
    <property type="project" value="TreeGrafter"/>
</dbReference>
<protein>
    <recommendedName>
        <fullName evidence="20">Vitellogenin domain-containing protein</fullName>
    </recommendedName>
</protein>
<dbReference type="SMART" id="SM01169">
    <property type="entry name" value="DUF1943"/>
    <property type="match status" value="1"/>
</dbReference>
<keyword evidence="10" id="KW-0551">Lipid droplet</keyword>
<evidence type="ECO:0000256" key="5">
    <source>
        <dbReference type="ARBA" id="ARBA00022490"/>
    </source>
</evidence>
<dbReference type="SMART" id="SM00638">
    <property type="entry name" value="LPD_N"/>
    <property type="match status" value="1"/>
</dbReference>
<proteinExistence type="predicted"/>
<evidence type="ECO:0000256" key="10">
    <source>
        <dbReference type="ARBA" id="ARBA00022677"/>
    </source>
</evidence>
<dbReference type="STRING" id="8083.ENSXMAP00000026053"/>
<dbReference type="Gene3D" id="2.20.50.20">
    <property type="entry name" value="Lipovitellin. Chain A, domain 3"/>
    <property type="match status" value="1"/>
</dbReference>
<dbReference type="InterPro" id="IPR015819">
    <property type="entry name" value="Lipid_transp_b-sht_shell"/>
</dbReference>
<dbReference type="InParanoid" id="A0A3B5Q2K0"/>
<keyword evidence="7" id="KW-0964">Secreted</keyword>
<keyword evidence="22" id="KW-1185">Reference proteome</keyword>
<dbReference type="PROSITE" id="PS51211">
    <property type="entry name" value="VITELLOGENIN"/>
    <property type="match status" value="1"/>
</dbReference>
<dbReference type="GeneTree" id="ENSGT00590000083139"/>
<evidence type="ECO:0000256" key="19">
    <source>
        <dbReference type="PROSITE-ProRule" id="PRU00557"/>
    </source>
</evidence>
<dbReference type="Ensembl" id="ENSXMAT00000037503.1">
    <property type="protein sequence ID" value="ENSXMAP00000026053.1"/>
    <property type="gene ID" value="ENSXMAG00000029550.1"/>
</dbReference>
<evidence type="ECO:0000259" key="20">
    <source>
        <dbReference type="PROSITE" id="PS51211"/>
    </source>
</evidence>
<dbReference type="PANTHER" id="PTHR13769:SF1">
    <property type="entry name" value="APOLIPOPROTEIN B-100"/>
    <property type="match status" value="1"/>
</dbReference>
<dbReference type="PANTHER" id="PTHR13769">
    <property type="entry name" value="APOLIPOPROTEIN B"/>
    <property type="match status" value="1"/>
</dbReference>
<evidence type="ECO:0000256" key="17">
    <source>
        <dbReference type="ARBA" id="ARBA00023221"/>
    </source>
</evidence>
<evidence type="ECO:0000256" key="6">
    <source>
        <dbReference type="ARBA" id="ARBA00022513"/>
    </source>
</evidence>
<keyword evidence="6" id="KW-0162">Chylomicron</keyword>
<dbReference type="InterPro" id="IPR011030">
    <property type="entry name" value="Lipovitellin_superhlx_dom"/>
</dbReference>
<name>A0A3B5Q2K0_XIPMA</name>
<accession>A0A3B5Q2K0</accession>
<evidence type="ECO:0000256" key="4">
    <source>
        <dbReference type="ARBA" id="ARBA00022448"/>
    </source>
</evidence>
<dbReference type="Pfam" id="PF09172">
    <property type="entry name" value="Vit_open_b-sht"/>
    <property type="match status" value="1"/>
</dbReference>
<dbReference type="Pfam" id="PF01347">
    <property type="entry name" value="Vitellogenin_N"/>
    <property type="match status" value="1"/>
</dbReference>
<dbReference type="InterPro" id="IPR052418">
    <property type="entry name" value="Apolipoprotein_B"/>
</dbReference>
<dbReference type="GO" id="GO:0034362">
    <property type="term" value="C:low-density lipoprotein particle"/>
    <property type="evidence" value="ECO:0007669"/>
    <property type="project" value="UniProtKB-KW"/>
</dbReference>
<dbReference type="FunFam" id="2.30.230.10:FF:000003">
    <property type="entry name" value="Apolipoprotein B"/>
    <property type="match status" value="1"/>
</dbReference>
<dbReference type="InterPro" id="IPR015817">
    <property type="entry name" value="Vitellinogen_open_b-sht_sub1"/>
</dbReference>
<evidence type="ECO:0000256" key="18">
    <source>
        <dbReference type="ARBA" id="ARBA00023313"/>
    </source>
</evidence>
<dbReference type="AlphaFoldDB" id="A0A3B5Q2K0"/>
<evidence type="ECO:0000256" key="3">
    <source>
        <dbReference type="ARBA" id="ARBA00004613"/>
    </source>
</evidence>
<dbReference type="GO" id="GO:0005737">
    <property type="term" value="C:cytoplasm"/>
    <property type="evidence" value="ECO:0007669"/>
    <property type="project" value="UniProtKB-SubCell"/>
</dbReference>
<dbReference type="Gene3D" id="2.30.230.10">
    <property type="entry name" value="Lipovitellin, beta-sheet shell regions, chain A"/>
    <property type="match status" value="1"/>
</dbReference>
<dbReference type="SUPFAM" id="SSF48431">
    <property type="entry name" value="Lipovitellin-phosvitin complex, superhelical domain"/>
    <property type="match status" value="1"/>
</dbReference>
<evidence type="ECO:0000313" key="22">
    <source>
        <dbReference type="Proteomes" id="UP000002852"/>
    </source>
</evidence>
<dbReference type="GO" id="GO:0050750">
    <property type="term" value="F:low-density lipoprotein particle receptor binding"/>
    <property type="evidence" value="ECO:0007669"/>
    <property type="project" value="TreeGrafter"/>
</dbReference>
<dbReference type="GO" id="GO:0120020">
    <property type="term" value="F:cholesterol transfer activity"/>
    <property type="evidence" value="ECO:0007669"/>
    <property type="project" value="TreeGrafter"/>
</dbReference>
<keyword evidence="4" id="KW-0813">Transport</keyword>
<evidence type="ECO:0000256" key="8">
    <source>
        <dbReference type="ARBA" id="ARBA00022548"/>
    </source>
</evidence>
<keyword evidence="17" id="KW-0753">Steroid metabolism</keyword>
<evidence type="ECO:0000256" key="13">
    <source>
        <dbReference type="ARBA" id="ARBA00023055"/>
    </source>
</evidence>
<dbReference type="GO" id="GO:0005811">
    <property type="term" value="C:lipid droplet"/>
    <property type="evidence" value="ECO:0007669"/>
    <property type="project" value="UniProtKB-SubCell"/>
</dbReference>
<evidence type="ECO:0000256" key="9">
    <source>
        <dbReference type="ARBA" id="ARBA00022674"/>
    </source>
</evidence>
<feature type="domain" description="Vitellogenin" evidence="20">
    <location>
        <begin position="58"/>
        <end position="669"/>
    </location>
</feature>
<evidence type="ECO:0000313" key="21">
    <source>
        <dbReference type="Ensembl" id="ENSXMAP00000026053.1"/>
    </source>
</evidence>
<dbReference type="GO" id="GO:0006642">
    <property type="term" value="P:triglyceride mobilization"/>
    <property type="evidence" value="ECO:0007669"/>
    <property type="project" value="TreeGrafter"/>
</dbReference>
<evidence type="ECO:0000256" key="16">
    <source>
        <dbReference type="ARBA" id="ARBA00023180"/>
    </source>
</evidence>
<evidence type="ECO:0000256" key="1">
    <source>
        <dbReference type="ARBA" id="ARBA00004496"/>
    </source>
</evidence>
<keyword evidence="12" id="KW-0732">Signal</keyword>
<dbReference type="GO" id="GO:0034359">
    <property type="term" value="C:mature chylomicron"/>
    <property type="evidence" value="ECO:0007669"/>
    <property type="project" value="TreeGrafter"/>
</dbReference>
<keyword evidence="18" id="KW-0850">VLDL</keyword>
<keyword evidence="5" id="KW-0963">Cytoplasm</keyword>
<keyword evidence="15" id="KW-1207">Sterol metabolism</keyword>
<dbReference type="GO" id="GO:0008203">
    <property type="term" value="P:cholesterol metabolic process"/>
    <property type="evidence" value="ECO:0007669"/>
    <property type="project" value="UniProtKB-KW"/>
</dbReference>